<reference evidence="1" key="1">
    <citation type="submission" date="2018-04" db="EMBL/GenBank/DDBJ databases">
        <title>Transcriptome of Schizaphis graminum biotype I.</title>
        <authorList>
            <person name="Scully E.D."/>
            <person name="Geib S.M."/>
            <person name="Palmer N.A."/>
            <person name="Koch K."/>
            <person name="Bradshaw J."/>
            <person name="Heng-Moss T."/>
            <person name="Sarath G."/>
        </authorList>
    </citation>
    <scope>NUCLEOTIDE SEQUENCE</scope>
</reference>
<name>A0A2S2NSJ1_SCHGA</name>
<dbReference type="PANTHER" id="PTHR45913">
    <property type="entry name" value="EPM2A-INTERACTING PROTEIN 1"/>
    <property type="match status" value="1"/>
</dbReference>
<organism evidence="1">
    <name type="scientific">Schizaphis graminum</name>
    <name type="common">Green bug aphid</name>
    <dbReference type="NCBI Taxonomy" id="13262"/>
    <lineage>
        <taxon>Eukaryota</taxon>
        <taxon>Metazoa</taxon>
        <taxon>Ecdysozoa</taxon>
        <taxon>Arthropoda</taxon>
        <taxon>Hexapoda</taxon>
        <taxon>Insecta</taxon>
        <taxon>Pterygota</taxon>
        <taxon>Neoptera</taxon>
        <taxon>Paraneoptera</taxon>
        <taxon>Hemiptera</taxon>
        <taxon>Sternorrhyncha</taxon>
        <taxon>Aphidomorpha</taxon>
        <taxon>Aphidoidea</taxon>
        <taxon>Aphididae</taxon>
        <taxon>Aphidini</taxon>
        <taxon>Schizaphis</taxon>
    </lineage>
</organism>
<dbReference type="PANTHER" id="PTHR45913:SF5">
    <property type="entry name" value="GENERAL TRANSCRIPTION FACTOR II-I REPEAT DOMAIN-CONTAINING PROTEIN 2A-LIKE PROTEIN"/>
    <property type="match status" value="1"/>
</dbReference>
<accession>A0A2S2NSJ1</accession>
<dbReference type="AlphaFoldDB" id="A0A2S2NSJ1"/>
<evidence type="ECO:0000313" key="1">
    <source>
        <dbReference type="EMBL" id="MBY20160.1"/>
    </source>
</evidence>
<gene>
    <name evidence="1" type="primary">GTF2IRD2_7</name>
    <name evidence="1" type="ORF">g.2780</name>
</gene>
<sequence>MNINTSIQLEVIELKTNSFYCDKFQKMIQNDILKLYSKLPHEDFPALRVLIIKMAIVFGSTYLYEQIFSRMKQTKLVYRSRLTDEHLHSILRIGTNKFQPDFSLLIKGVQTQISH</sequence>
<proteinExistence type="predicted"/>
<protein>
    <submittedName>
        <fullName evidence="1">General transcription factor II-I repeat domain-containing protein 2</fullName>
    </submittedName>
</protein>
<dbReference type="EMBL" id="GGMR01007541">
    <property type="protein sequence ID" value="MBY20160.1"/>
    <property type="molecule type" value="Transcribed_RNA"/>
</dbReference>